<name>A0ABW8YXJ1_9FLAO</name>
<organism evidence="2 3">
    <name type="scientific">Flavobacterium rhizosphaerae</name>
    <dbReference type="NCBI Taxonomy" id="3163298"/>
    <lineage>
        <taxon>Bacteria</taxon>
        <taxon>Pseudomonadati</taxon>
        <taxon>Bacteroidota</taxon>
        <taxon>Flavobacteriia</taxon>
        <taxon>Flavobacteriales</taxon>
        <taxon>Flavobacteriaceae</taxon>
        <taxon>Flavobacterium</taxon>
    </lineage>
</organism>
<proteinExistence type="predicted"/>
<keyword evidence="1" id="KW-0732">Signal</keyword>
<comment type="caution">
    <text evidence="2">The sequence shown here is derived from an EMBL/GenBank/DDBJ whole genome shotgun (WGS) entry which is preliminary data.</text>
</comment>
<dbReference type="RefSeq" id="WP_408085266.1">
    <property type="nucleotide sequence ID" value="NZ_JBELPZ010000011.1"/>
</dbReference>
<gene>
    <name evidence="2" type="ORF">ABS766_11295</name>
</gene>
<keyword evidence="3" id="KW-1185">Reference proteome</keyword>
<dbReference type="EMBL" id="JBELPZ010000011">
    <property type="protein sequence ID" value="MFL9845004.1"/>
    <property type="molecule type" value="Genomic_DNA"/>
</dbReference>
<evidence type="ECO:0000313" key="2">
    <source>
        <dbReference type="EMBL" id="MFL9845004.1"/>
    </source>
</evidence>
<feature type="signal peptide" evidence="1">
    <location>
        <begin position="1"/>
        <end position="19"/>
    </location>
</feature>
<feature type="chain" id="PRO_5047110595" evidence="1">
    <location>
        <begin position="20"/>
        <end position="130"/>
    </location>
</feature>
<evidence type="ECO:0000256" key="1">
    <source>
        <dbReference type="SAM" id="SignalP"/>
    </source>
</evidence>
<accession>A0ABW8YXJ1</accession>
<reference evidence="2 3" key="1">
    <citation type="submission" date="2024-06" db="EMBL/GenBank/DDBJ databases">
        <authorList>
            <person name="Kaempfer P."/>
            <person name="Viver T."/>
        </authorList>
    </citation>
    <scope>NUCLEOTIDE SEQUENCE [LARGE SCALE GENOMIC DNA]</scope>
    <source>
        <strain evidence="2 3">ST-119</strain>
    </source>
</reference>
<dbReference type="Proteomes" id="UP001629156">
    <property type="component" value="Unassembled WGS sequence"/>
</dbReference>
<evidence type="ECO:0000313" key="3">
    <source>
        <dbReference type="Proteomes" id="UP001629156"/>
    </source>
</evidence>
<protein>
    <submittedName>
        <fullName evidence="2">Uncharacterized protein</fullName>
    </submittedName>
</protein>
<sequence length="130" mass="14410">MKHLFTLFTIIFCNLFAQAQVKINLYNSTGHNLENIIIKDHNYDSLNIGESKLIEVGSIHVLGNTPYINFSAMVGGVPRKTHKESLGIGSGIKFTSYGTYNLSIHLINGQLTYGGGISRHLKRCGNDMRP</sequence>